<proteinExistence type="inferred from homology"/>
<evidence type="ECO:0000256" key="1">
    <source>
        <dbReference type="ARBA" id="ARBA00022490"/>
    </source>
</evidence>
<dbReference type="EMBL" id="JABCUI010000004">
    <property type="protein sequence ID" value="NMW87786.1"/>
    <property type="molecule type" value="Genomic_DNA"/>
</dbReference>
<protein>
    <recommendedName>
        <fullName evidence="6">Putative tRNA (cytidine(34)-2'-O)-methyltransferase</fullName>
        <ecNumber evidence="6">2.1.1.207</ecNumber>
    </recommendedName>
    <alternativeName>
        <fullName evidence="6">tRNA (cytidine/uridine-2'-O-)-methyltransferase</fullName>
    </alternativeName>
</protein>
<evidence type="ECO:0000256" key="2">
    <source>
        <dbReference type="ARBA" id="ARBA00022603"/>
    </source>
</evidence>
<dbReference type="InterPro" id="IPR029026">
    <property type="entry name" value="tRNA_m1G_MTases_N"/>
</dbReference>
<comment type="subcellular location">
    <subcellularLocation>
        <location evidence="6">Cytoplasm</location>
    </subcellularLocation>
</comment>
<dbReference type="PIRSF" id="PIRSF029256">
    <property type="entry name" value="SpoU_TrmH_prd"/>
    <property type="match status" value="1"/>
</dbReference>
<evidence type="ECO:0000256" key="4">
    <source>
        <dbReference type="ARBA" id="ARBA00022691"/>
    </source>
</evidence>
<dbReference type="EC" id="2.1.1.207" evidence="6"/>
<dbReference type="AlphaFoldDB" id="A0A2X2Y9X1"/>
<evidence type="ECO:0000313" key="11">
    <source>
        <dbReference type="Proteomes" id="UP000250245"/>
    </source>
</evidence>
<evidence type="ECO:0000256" key="3">
    <source>
        <dbReference type="ARBA" id="ARBA00022679"/>
    </source>
</evidence>
<evidence type="ECO:0000259" key="8">
    <source>
        <dbReference type="Pfam" id="PF00588"/>
    </source>
</evidence>
<dbReference type="InterPro" id="IPR029028">
    <property type="entry name" value="Alpha/beta_knot_MTases"/>
</dbReference>
<comment type="catalytic activity">
    <reaction evidence="6">
        <text>cytidine(34) in tRNA + S-adenosyl-L-methionine = 2'-O-methylcytidine(34) in tRNA + S-adenosyl-L-homocysteine + H(+)</text>
        <dbReference type="Rhea" id="RHEA:43084"/>
        <dbReference type="Rhea" id="RHEA-COMP:10331"/>
        <dbReference type="Rhea" id="RHEA-COMP:10332"/>
        <dbReference type="ChEBI" id="CHEBI:15378"/>
        <dbReference type="ChEBI" id="CHEBI:57856"/>
        <dbReference type="ChEBI" id="CHEBI:59789"/>
        <dbReference type="ChEBI" id="CHEBI:74495"/>
        <dbReference type="ChEBI" id="CHEBI:82748"/>
        <dbReference type="EC" id="2.1.1.207"/>
    </reaction>
</comment>
<comment type="function">
    <text evidence="6">Could methylate the ribose at the nucleotide 34 wobble position in tRNA.</text>
</comment>
<dbReference type="Proteomes" id="UP000250245">
    <property type="component" value="Unassembled WGS sequence"/>
</dbReference>
<dbReference type="HAMAP" id="MF_01885">
    <property type="entry name" value="tRNA_methyltr_TrmL"/>
    <property type="match status" value="1"/>
</dbReference>
<evidence type="ECO:0000313" key="10">
    <source>
        <dbReference type="EMBL" id="SQB64602.1"/>
    </source>
</evidence>
<dbReference type="GO" id="GO:0005737">
    <property type="term" value="C:cytoplasm"/>
    <property type="evidence" value="ECO:0007669"/>
    <property type="project" value="UniProtKB-SubCell"/>
</dbReference>
<reference evidence="10 11" key="1">
    <citation type="submission" date="2018-06" db="EMBL/GenBank/DDBJ databases">
        <authorList>
            <consortium name="Pathogen Informatics"/>
            <person name="Doyle S."/>
        </authorList>
    </citation>
    <scope>NUCLEOTIDE SEQUENCE [LARGE SCALE GENOMIC DNA]</scope>
    <source>
        <strain evidence="10 11">NCTC11820</strain>
    </source>
</reference>
<organism evidence="10 11">
    <name type="scientific">Mobiluncus curtisii</name>
    <dbReference type="NCBI Taxonomy" id="2051"/>
    <lineage>
        <taxon>Bacteria</taxon>
        <taxon>Bacillati</taxon>
        <taxon>Actinomycetota</taxon>
        <taxon>Actinomycetes</taxon>
        <taxon>Actinomycetales</taxon>
        <taxon>Actinomycetaceae</taxon>
        <taxon>Mobiluncus</taxon>
    </lineage>
</organism>
<dbReference type="CDD" id="cd18094">
    <property type="entry name" value="SpoU-like_TrmL"/>
    <property type="match status" value="1"/>
</dbReference>
<gene>
    <name evidence="10" type="primary">trmL</name>
    <name evidence="9" type="ORF">HHJ67_08565</name>
    <name evidence="10" type="ORF">NCTC11820_00953</name>
</gene>
<dbReference type="GeneID" id="55565742"/>
<comment type="similarity">
    <text evidence="6">Belongs to the class IV-like SAM-binding methyltransferase superfamily. RNA methyltransferase TrmH family. TrmL subfamily.</text>
</comment>
<dbReference type="GO" id="GO:0008175">
    <property type="term" value="F:tRNA methyltransferase activity"/>
    <property type="evidence" value="ECO:0007669"/>
    <property type="project" value="UniProtKB-UniRule"/>
</dbReference>
<evidence type="ECO:0000313" key="9">
    <source>
        <dbReference type="EMBL" id="NMW87786.1"/>
    </source>
</evidence>
<dbReference type="GO" id="GO:0003723">
    <property type="term" value="F:RNA binding"/>
    <property type="evidence" value="ECO:0007669"/>
    <property type="project" value="InterPro"/>
</dbReference>
<feature type="binding site" evidence="6 7">
    <location>
        <position position="100"/>
    </location>
    <ligand>
        <name>S-adenosyl-L-methionine</name>
        <dbReference type="ChEBI" id="CHEBI:59789"/>
    </ligand>
</feature>
<comment type="caution">
    <text evidence="6">Lacks conserved residue(s) required for the propagation of feature annotation.</text>
</comment>
<dbReference type="GO" id="GO:0002130">
    <property type="term" value="P:wobble position ribose methylation"/>
    <property type="evidence" value="ECO:0007669"/>
    <property type="project" value="TreeGrafter"/>
</dbReference>
<name>A0A2X2Y9X1_9ACTO</name>
<keyword evidence="5 6" id="KW-0819">tRNA processing</keyword>
<evidence type="ECO:0000313" key="12">
    <source>
        <dbReference type="Proteomes" id="UP000553981"/>
    </source>
</evidence>
<accession>A0A2X2Y9X1</accession>
<evidence type="ECO:0000256" key="6">
    <source>
        <dbReference type="HAMAP-Rule" id="MF_01885"/>
    </source>
</evidence>
<feature type="binding site" evidence="6 7">
    <location>
        <position position="122"/>
    </location>
    <ligand>
        <name>S-adenosyl-L-methionine</name>
        <dbReference type="ChEBI" id="CHEBI:59789"/>
    </ligand>
</feature>
<keyword evidence="3 6" id="KW-0808">Transferase</keyword>
<dbReference type="EMBL" id="UASJ01000001">
    <property type="protein sequence ID" value="SQB64602.1"/>
    <property type="molecule type" value="Genomic_DNA"/>
</dbReference>
<dbReference type="Pfam" id="PF00588">
    <property type="entry name" value="SpoU_methylase"/>
    <property type="match status" value="1"/>
</dbReference>
<reference evidence="9 12" key="2">
    <citation type="submission" date="2020-04" db="EMBL/GenBank/DDBJ databases">
        <title>Antimicrobial susceptibility and clonality of vaginal-derived multi-drug resistant Mobiluncus isolates in China.</title>
        <authorList>
            <person name="Zhang X."/>
        </authorList>
    </citation>
    <scope>NUCLEOTIDE SEQUENCE [LARGE SCALE GENOMIC DNA]</scope>
    <source>
        <strain evidence="9 12">19</strain>
    </source>
</reference>
<dbReference type="Gene3D" id="3.40.1280.10">
    <property type="match status" value="1"/>
</dbReference>
<dbReference type="GO" id="GO:0008757">
    <property type="term" value="F:S-adenosylmethionine-dependent methyltransferase activity"/>
    <property type="evidence" value="ECO:0007669"/>
    <property type="project" value="UniProtKB-UniRule"/>
</dbReference>
<dbReference type="InterPro" id="IPR001537">
    <property type="entry name" value="SpoU_MeTrfase"/>
</dbReference>
<feature type="domain" description="tRNA/rRNA methyltransferase SpoU type" evidence="8">
    <location>
        <begin position="2"/>
        <end position="142"/>
    </location>
</feature>
<evidence type="ECO:0000256" key="7">
    <source>
        <dbReference type="PIRSR" id="PIRSR029256-1"/>
    </source>
</evidence>
<feature type="binding site" evidence="6 7">
    <location>
        <position position="130"/>
    </location>
    <ligand>
        <name>S-adenosyl-L-methionine</name>
        <dbReference type="ChEBI" id="CHEBI:59789"/>
    </ligand>
</feature>
<dbReference type="Proteomes" id="UP000553981">
    <property type="component" value="Unassembled WGS sequence"/>
</dbReference>
<keyword evidence="1 6" id="KW-0963">Cytoplasm</keyword>
<keyword evidence="2 6" id="KW-0489">Methyltransferase</keyword>
<evidence type="ECO:0000256" key="5">
    <source>
        <dbReference type="ARBA" id="ARBA00022694"/>
    </source>
</evidence>
<dbReference type="PANTHER" id="PTHR42971">
    <property type="entry name" value="TRNA (CYTIDINE(34)-2'-O)-METHYLTRANSFERASE"/>
    <property type="match status" value="1"/>
</dbReference>
<keyword evidence="4 6" id="KW-0949">S-adenosyl-L-methionine</keyword>
<comment type="catalytic activity">
    <reaction evidence="6">
        <text>5-carboxymethylaminomethyluridine(34) in tRNA(Leu) + S-adenosyl-L-methionine = 5-carboxymethylaminomethyl-2'-O-methyluridine(34) in tRNA(Leu) + S-adenosyl-L-homocysteine + H(+)</text>
        <dbReference type="Rhea" id="RHEA:43088"/>
        <dbReference type="Rhea" id="RHEA-COMP:10333"/>
        <dbReference type="Rhea" id="RHEA-COMP:10334"/>
        <dbReference type="ChEBI" id="CHEBI:15378"/>
        <dbReference type="ChEBI" id="CHEBI:57856"/>
        <dbReference type="ChEBI" id="CHEBI:59789"/>
        <dbReference type="ChEBI" id="CHEBI:74508"/>
        <dbReference type="ChEBI" id="CHEBI:74511"/>
        <dbReference type="EC" id="2.1.1.207"/>
    </reaction>
</comment>
<sequence length="154" mass="16901">MLHVIFFEPRIAGNTGAAIRLAACTGATLHVVEPTVFDLDNDTKLKRAGLDYHDLAHLERHPDLDDCLAHVPGKLYAFTGHTDILLPQIQFQDGDGLMFGPEDTGLPVEVMDDPRVTSRVRIPMLDGRRSLNLSISAAIGLYYAWGQLDYAGGM</sequence>
<dbReference type="OMA" id="AGLDYWH"/>
<dbReference type="PANTHER" id="PTHR42971:SF1">
    <property type="entry name" value="TRNA (CYTIDINE(34)-2'-O)-METHYLTRANSFERASE"/>
    <property type="match status" value="1"/>
</dbReference>
<dbReference type="InterPro" id="IPR016914">
    <property type="entry name" value="TrmL"/>
</dbReference>
<dbReference type="RefSeq" id="WP_004006860.1">
    <property type="nucleotide sequence ID" value="NZ_CAMYEK010000001.1"/>
</dbReference>
<dbReference type="SUPFAM" id="SSF75217">
    <property type="entry name" value="alpha/beta knot"/>
    <property type="match status" value="1"/>
</dbReference>